<evidence type="ECO:0000313" key="1">
    <source>
        <dbReference type="EMBL" id="CAI6337886.1"/>
    </source>
</evidence>
<name>A0A9W4UN35_9PLEO</name>
<gene>
    <name evidence="1" type="ORF">PDIGIT_LOCUS11004</name>
</gene>
<sequence length="75" mass="8706">MTIIIYYCHRDSHAVLISIILLLVTQRPLPIAMALHGDWPIRPHFVERSLSRSLLFLLCNPTRVSRSKIYSCNNM</sequence>
<dbReference type="Proteomes" id="UP001152607">
    <property type="component" value="Unassembled WGS sequence"/>
</dbReference>
<comment type="caution">
    <text evidence="1">The sequence shown here is derived from an EMBL/GenBank/DDBJ whole genome shotgun (WGS) entry which is preliminary data.</text>
</comment>
<dbReference type="AlphaFoldDB" id="A0A9W4UN35"/>
<keyword evidence="2" id="KW-1185">Reference proteome</keyword>
<accession>A0A9W4UN35</accession>
<organism evidence="1 2">
    <name type="scientific">Periconia digitata</name>
    <dbReference type="NCBI Taxonomy" id="1303443"/>
    <lineage>
        <taxon>Eukaryota</taxon>
        <taxon>Fungi</taxon>
        <taxon>Dikarya</taxon>
        <taxon>Ascomycota</taxon>
        <taxon>Pezizomycotina</taxon>
        <taxon>Dothideomycetes</taxon>
        <taxon>Pleosporomycetidae</taxon>
        <taxon>Pleosporales</taxon>
        <taxon>Massarineae</taxon>
        <taxon>Periconiaceae</taxon>
        <taxon>Periconia</taxon>
    </lineage>
</organism>
<dbReference type="EMBL" id="CAOQHR010000007">
    <property type="protein sequence ID" value="CAI6337886.1"/>
    <property type="molecule type" value="Genomic_DNA"/>
</dbReference>
<evidence type="ECO:0000313" key="2">
    <source>
        <dbReference type="Proteomes" id="UP001152607"/>
    </source>
</evidence>
<proteinExistence type="predicted"/>
<protein>
    <submittedName>
        <fullName evidence="1">Uncharacterized protein</fullName>
    </submittedName>
</protein>
<reference evidence="1" key="1">
    <citation type="submission" date="2023-01" db="EMBL/GenBank/DDBJ databases">
        <authorList>
            <person name="Van Ghelder C."/>
            <person name="Rancurel C."/>
        </authorList>
    </citation>
    <scope>NUCLEOTIDE SEQUENCE</scope>
    <source>
        <strain evidence="1">CNCM I-4278</strain>
    </source>
</reference>